<dbReference type="AlphaFoldDB" id="A0A166PSI5"/>
<protein>
    <submittedName>
        <fullName evidence="1">Uncharacterized protein</fullName>
    </submittedName>
</protein>
<dbReference type="EMBL" id="KV417515">
    <property type="protein sequence ID" value="KZP26400.1"/>
    <property type="molecule type" value="Genomic_DNA"/>
</dbReference>
<gene>
    <name evidence="1" type="ORF">FIBSPDRAFT_928812</name>
</gene>
<reference evidence="1" key="1">
    <citation type="journal article" date="2016" name="Mol. Biol. Evol.">
        <title>Comparative Genomics of Early-Diverging Mushroom-Forming Fungi Provides Insights into the Origins of Lignocellulose Decay Capabilities.</title>
        <authorList>
            <person name="Nagy L.G."/>
            <person name="Riley R."/>
            <person name="Tritt A."/>
            <person name="Adam C."/>
            <person name="Daum C."/>
            <person name="Floudas D."/>
            <person name="Sun H."/>
            <person name="Yadav J.S."/>
            <person name="Pangilinan J."/>
            <person name="Larsson K.H."/>
            <person name="Matsuura K."/>
            <person name="Barry K."/>
            <person name="Labutti K."/>
            <person name="Kuo R."/>
            <person name="Ohm R.A."/>
            <person name="Bhattacharya S.S."/>
            <person name="Shirouzu T."/>
            <person name="Yoshinaga Y."/>
            <person name="Martin F.M."/>
            <person name="Grigoriev I.V."/>
            <person name="Hibbett D.S."/>
        </authorList>
    </citation>
    <scope>NUCLEOTIDE SEQUENCE [LARGE SCALE GENOMIC DNA]</scope>
    <source>
        <strain evidence="1">CBS 109695</strain>
    </source>
</reference>
<evidence type="ECO:0000313" key="1">
    <source>
        <dbReference type="EMBL" id="KZP26400.1"/>
    </source>
</evidence>
<proteinExistence type="predicted"/>
<accession>A0A166PSI5</accession>
<sequence length="210" mass="22371">MSTLPSAPTIPVSTLGRLNSLSGSHLLQINLELKTSDEPYYLPGQQVKGWIRCCSPCLLPGSKATLTSVRVGLVGEQFPFPNLTKELKGSLVRRLGECYASVPTKDSAVDLSDMDEIFQQSVEVYDSDEATGDSQARGPFGGLVGSFVKFPFTLQLPDECSDTVAGGNGTANVPLPPSLLRNGGGYIGFADFGWAPVFVRAAFKPGHELC</sequence>
<name>A0A166PSI5_9AGAM</name>
<organism evidence="1">
    <name type="scientific">Athelia psychrophila</name>
    <dbReference type="NCBI Taxonomy" id="1759441"/>
    <lineage>
        <taxon>Eukaryota</taxon>
        <taxon>Fungi</taxon>
        <taxon>Dikarya</taxon>
        <taxon>Basidiomycota</taxon>
        <taxon>Agaricomycotina</taxon>
        <taxon>Agaricomycetes</taxon>
        <taxon>Agaricomycetidae</taxon>
        <taxon>Atheliales</taxon>
        <taxon>Atheliaceae</taxon>
        <taxon>Athelia</taxon>
    </lineage>
</organism>